<name>A0A444GRW6_9FLAO</name>
<accession>A0A444GRW6</accession>
<dbReference type="AlphaFoldDB" id="A0A444GRW6"/>
<evidence type="ECO:0000313" key="1">
    <source>
        <dbReference type="EMBL" id="RWW93757.1"/>
    </source>
</evidence>
<dbReference type="OrthoDB" id="663842at2"/>
<dbReference type="Proteomes" id="UP000287527">
    <property type="component" value="Unassembled WGS sequence"/>
</dbReference>
<comment type="caution">
    <text evidence="1">The sequence shown here is derived from an EMBL/GenBank/DDBJ whole genome shotgun (WGS) entry which is preliminary data.</text>
</comment>
<gene>
    <name evidence="1" type="ORF">EPI11_14575</name>
</gene>
<keyword evidence="2" id="KW-1185">Reference proteome</keyword>
<reference evidence="1 2" key="1">
    <citation type="submission" date="2019-01" db="EMBL/GenBank/DDBJ databases">
        <title>Flavobacterium sp. nov.,isolated from freshwater.</title>
        <authorList>
            <person name="Zhang R."/>
            <person name="Du Z.-J."/>
        </authorList>
    </citation>
    <scope>NUCLEOTIDE SEQUENCE [LARGE SCALE GENOMIC DNA]</scope>
    <source>
        <strain evidence="1 2">1E403</strain>
    </source>
</reference>
<dbReference type="EMBL" id="SBII01000011">
    <property type="protein sequence ID" value="RWW93757.1"/>
    <property type="molecule type" value="Genomic_DNA"/>
</dbReference>
<evidence type="ECO:0000313" key="2">
    <source>
        <dbReference type="Proteomes" id="UP000287527"/>
    </source>
</evidence>
<evidence type="ECO:0008006" key="3">
    <source>
        <dbReference type="Google" id="ProtNLM"/>
    </source>
</evidence>
<dbReference type="RefSeq" id="WP_128390713.1">
    <property type="nucleotide sequence ID" value="NZ_SBII01000011.1"/>
</dbReference>
<sequence length="161" mass="18367">MKLFTFFISVVMLLSTDLTTIRQKYLSATTSGEDAEALYKTLEEVSDTGTDNTMVAYKAAALTLRAKFEKGLFNKKSLFTEGAKLLEAVIKRDPDNYEVRFLRLNIQENAPKITGYNKKKDEDKAFLIKNYKNQKADLKEFTRGFVKNSTSFTKEEKAAFN</sequence>
<organism evidence="1 2">
    <name type="scientific">Flavobacterium cerinum</name>
    <dbReference type="NCBI Taxonomy" id="2502784"/>
    <lineage>
        <taxon>Bacteria</taxon>
        <taxon>Pseudomonadati</taxon>
        <taxon>Bacteroidota</taxon>
        <taxon>Flavobacteriia</taxon>
        <taxon>Flavobacteriales</taxon>
        <taxon>Flavobacteriaceae</taxon>
        <taxon>Flavobacterium</taxon>
    </lineage>
</organism>
<protein>
    <recommendedName>
        <fullName evidence="3">Tetratricopeptide repeat protein</fullName>
    </recommendedName>
</protein>
<proteinExistence type="predicted"/>